<dbReference type="Proteomes" id="UP000095285">
    <property type="component" value="Unassembled WGS sequence"/>
</dbReference>
<sequence>MSGGSELERYLDSLVFPLRVLLHTEEPARVCDAIIKEIESFDKKRLLTGYVDSLAAHVDIPSTDIWRCFSSLIQLRNYVSNNKPQDSRIAHWTEDLYLLEKLAESSFKDILSRDSFNDEFIKAVTDFINTEQSYKPGIMNAVSKYPPFRSLQCRFQITIGRMVLLNAPDVMLQFWLRVGNGDGGDDWTTGIAVETSTSVEDEKIFLMDCAMLSRLIEEIEKIMGFHNYQHGDRNLDKISDRYKNATLVTVEW</sequence>
<dbReference type="WBParaSite" id="EN70_8747">
    <property type="protein sequence ID" value="EN70_8747"/>
    <property type="gene ID" value="EN70_8747"/>
</dbReference>
<evidence type="ECO:0000313" key="2">
    <source>
        <dbReference type="WBParaSite" id="EN70_8747"/>
    </source>
</evidence>
<evidence type="ECO:0000313" key="1">
    <source>
        <dbReference type="Proteomes" id="UP000095285"/>
    </source>
</evidence>
<protein>
    <submittedName>
        <fullName evidence="2">COMM domain-containing protein</fullName>
    </submittedName>
</protein>
<organism evidence="1 2">
    <name type="scientific">Loa loa</name>
    <name type="common">Eye worm</name>
    <name type="synonym">Filaria loa</name>
    <dbReference type="NCBI Taxonomy" id="7209"/>
    <lineage>
        <taxon>Eukaryota</taxon>
        <taxon>Metazoa</taxon>
        <taxon>Ecdysozoa</taxon>
        <taxon>Nematoda</taxon>
        <taxon>Chromadorea</taxon>
        <taxon>Rhabditida</taxon>
        <taxon>Spirurina</taxon>
        <taxon>Spiruromorpha</taxon>
        <taxon>Filarioidea</taxon>
        <taxon>Onchocercidae</taxon>
        <taxon>Loa</taxon>
    </lineage>
</organism>
<proteinExistence type="predicted"/>
<accession>A0A1I7W1Y0</accession>
<reference evidence="1" key="1">
    <citation type="submission" date="2012-04" db="EMBL/GenBank/DDBJ databases">
        <title>The Genome Sequence of Loa loa.</title>
        <authorList>
            <consortium name="The Broad Institute Genome Sequencing Platform"/>
            <consortium name="Broad Institute Genome Sequencing Center for Infectious Disease"/>
            <person name="Nutman T.B."/>
            <person name="Fink D.L."/>
            <person name="Russ C."/>
            <person name="Young S."/>
            <person name="Zeng Q."/>
            <person name="Gargeya S."/>
            <person name="Alvarado L."/>
            <person name="Berlin A."/>
            <person name="Chapman S.B."/>
            <person name="Chen Z."/>
            <person name="Freedman E."/>
            <person name="Gellesch M."/>
            <person name="Goldberg J."/>
            <person name="Griggs A."/>
            <person name="Gujja S."/>
            <person name="Heilman E.R."/>
            <person name="Heiman D."/>
            <person name="Howarth C."/>
            <person name="Mehta T."/>
            <person name="Neiman D."/>
            <person name="Pearson M."/>
            <person name="Roberts A."/>
            <person name="Saif S."/>
            <person name="Shea T."/>
            <person name="Shenoy N."/>
            <person name="Sisk P."/>
            <person name="Stolte C."/>
            <person name="Sykes S."/>
            <person name="White J."/>
            <person name="Yandava C."/>
            <person name="Haas B."/>
            <person name="Henn M.R."/>
            <person name="Nusbaum C."/>
            <person name="Birren B."/>
        </authorList>
    </citation>
    <scope>NUCLEOTIDE SEQUENCE [LARGE SCALE GENOMIC DNA]</scope>
</reference>
<dbReference type="AlphaFoldDB" id="A0A1I7W1Y0"/>
<keyword evidence="1" id="KW-1185">Reference proteome</keyword>
<reference evidence="2" key="2">
    <citation type="submission" date="2016-11" db="UniProtKB">
        <authorList>
            <consortium name="WormBaseParasite"/>
        </authorList>
    </citation>
    <scope>IDENTIFICATION</scope>
</reference>
<name>A0A1I7W1Y0_LOALO</name>